<proteinExistence type="inferred from homology"/>
<keyword evidence="17" id="KW-0966">Cell projection</keyword>
<dbReference type="Pfam" id="PF22669">
    <property type="entry name" value="Exo_endo_phos2"/>
    <property type="match status" value="1"/>
</dbReference>
<keyword evidence="12" id="KW-0391">Immunity</keyword>
<dbReference type="InterPro" id="IPR057509">
    <property type="entry name" value="C2_SHIP1-2_2nd"/>
</dbReference>
<dbReference type="GO" id="GO:0002376">
    <property type="term" value="P:immune system process"/>
    <property type="evidence" value="ECO:0007669"/>
    <property type="project" value="UniProtKB-KW"/>
</dbReference>
<evidence type="ECO:0000256" key="7">
    <source>
        <dbReference type="ARBA" id="ARBA00008734"/>
    </source>
</evidence>
<evidence type="ECO:0000256" key="19">
    <source>
        <dbReference type="PROSITE-ProRule" id="PRU00191"/>
    </source>
</evidence>
<reference evidence="23" key="2">
    <citation type="submission" date="2025-09" db="UniProtKB">
        <authorList>
            <consortium name="Ensembl"/>
        </authorList>
    </citation>
    <scope>IDENTIFICATION</scope>
</reference>
<evidence type="ECO:0000256" key="3">
    <source>
        <dbReference type="ARBA" id="ARBA00004324"/>
    </source>
</evidence>
<dbReference type="Gene3D" id="3.30.505.10">
    <property type="entry name" value="SH2 domain"/>
    <property type="match status" value="1"/>
</dbReference>
<evidence type="ECO:0000256" key="9">
    <source>
        <dbReference type="ARBA" id="ARBA00022490"/>
    </source>
</evidence>
<keyword evidence="16" id="KW-0539">Nucleus</keyword>
<dbReference type="InterPro" id="IPR001660">
    <property type="entry name" value="SAM"/>
</dbReference>
<dbReference type="Gene3D" id="1.10.150.50">
    <property type="entry name" value="Transcription Factor, Ets-1"/>
    <property type="match status" value="1"/>
</dbReference>
<feature type="region of interest" description="Disordered" evidence="20">
    <location>
        <begin position="1167"/>
        <end position="1196"/>
    </location>
</feature>
<protein>
    <recommendedName>
        <fullName evidence="8">phosphatidylinositol-3,4,5-trisphosphate 5-phosphatase</fullName>
        <ecNumber evidence="8">3.1.3.86</ecNumber>
    </recommendedName>
</protein>
<feature type="region of interest" description="Disordered" evidence="20">
    <location>
        <begin position="1034"/>
        <end position="1072"/>
    </location>
</feature>
<evidence type="ECO:0000256" key="13">
    <source>
        <dbReference type="ARBA" id="ARBA00022999"/>
    </source>
</evidence>
<dbReference type="EC" id="3.1.3.86" evidence="8"/>
<dbReference type="Gene3D" id="3.60.10.10">
    <property type="entry name" value="Endonuclease/exonuclease/phosphatase"/>
    <property type="match status" value="1"/>
</dbReference>
<dbReference type="GO" id="GO:0046856">
    <property type="term" value="P:phosphatidylinositol dephosphorylation"/>
    <property type="evidence" value="ECO:0007669"/>
    <property type="project" value="InterPro"/>
</dbReference>
<dbReference type="PANTHER" id="PTHR46051:SF2">
    <property type="entry name" value="PHOSPHATIDYLINOSITOL 3,4,5-TRISPHOSPHATE 5-PHOSPHATASE 2"/>
    <property type="match status" value="1"/>
</dbReference>
<feature type="region of interest" description="Disordered" evidence="20">
    <location>
        <begin position="95"/>
        <end position="129"/>
    </location>
</feature>
<dbReference type="SUPFAM" id="SSF55550">
    <property type="entry name" value="SH2 domain"/>
    <property type="match status" value="1"/>
</dbReference>
<feature type="domain" description="SH2" evidence="21">
    <location>
        <begin position="3"/>
        <end position="99"/>
    </location>
</feature>
<evidence type="ECO:0000256" key="15">
    <source>
        <dbReference type="ARBA" id="ARBA00023212"/>
    </source>
</evidence>
<keyword evidence="9" id="KW-0963">Cytoplasm</keyword>
<evidence type="ECO:0000313" key="23">
    <source>
        <dbReference type="Ensembl" id="ENSEBUP00000026707.1"/>
    </source>
</evidence>
<dbReference type="GO" id="GO:0043569">
    <property type="term" value="P:negative regulation of insulin-like growth factor receptor signaling pathway"/>
    <property type="evidence" value="ECO:0007669"/>
    <property type="project" value="TreeGrafter"/>
</dbReference>
<keyword evidence="24" id="KW-1185">Reference proteome</keyword>
<feature type="compositionally biased region" description="Basic and acidic residues" evidence="20">
    <location>
        <begin position="946"/>
        <end position="965"/>
    </location>
</feature>
<dbReference type="InterPro" id="IPR036691">
    <property type="entry name" value="Endo/exonu/phosph_ase_sf"/>
</dbReference>
<dbReference type="Proteomes" id="UP000694388">
    <property type="component" value="Unplaced"/>
</dbReference>
<dbReference type="GO" id="GO:0016607">
    <property type="term" value="C:nuclear speck"/>
    <property type="evidence" value="ECO:0007669"/>
    <property type="project" value="UniProtKB-SubCell"/>
</dbReference>
<evidence type="ECO:0000256" key="4">
    <source>
        <dbReference type="ARBA" id="ARBA00004486"/>
    </source>
</evidence>
<keyword evidence="14" id="KW-0472">Membrane</keyword>
<evidence type="ECO:0000256" key="17">
    <source>
        <dbReference type="ARBA" id="ARBA00023273"/>
    </source>
</evidence>
<dbReference type="InterPro" id="IPR057510">
    <property type="entry name" value="C2_SHIP1-2_first"/>
</dbReference>
<reference evidence="23" key="1">
    <citation type="submission" date="2025-08" db="UniProtKB">
        <authorList>
            <consortium name="Ensembl"/>
        </authorList>
    </citation>
    <scope>IDENTIFICATION</scope>
</reference>
<evidence type="ECO:0000256" key="11">
    <source>
        <dbReference type="ARBA" id="ARBA00022801"/>
    </source>
</evidence>
<evidence type="ECO:0000256" key="2">
    <source>
        <dbReference type="ARBA" id="ARBA00004245"/>
    </source>
</evidence>
<dbReference type="GO" id="GO:0050776">
    <property type="term" value="P:regulation of immune response"/>
    <property type="evidence" value="ECO:0007669"/>
    <property type="project" value="TreeGrafter"/>
</dbReference>
<comment type="similarity">
    <text evidence="7">Belongs to the inositol 1,4,5-trisphosphate 5-phosphatase family.</text>
</comment>
<feature type="compositionally biased region" description="Basic and acidic residues" evidence="20">
    <location>
        <begin position="1086"/>
        <end position="1097"/>
    </location>
</feature>
<dbReference type="GO" id="GO:0030027">
    <property type="term" value="C:lamellipodium"/>
    <property type="evidence" value="ECO:0007669"/>
    <property type="project" value="UniProtKB-SubCell"/>
</dbReference>
<dbReference type="GO" id="GO:0016020">
    <property type="term" value="C:membrane"/>
    <property type="evidence" value="ECO:0007669"/>
    <property type="project" value="UniProtKB-SubCell"/>
</dbReference>
<dbReference type="Pfam" id="PF24150">
    <property type="entry name" value="C2_SHIP1-2_first"/>
    <property type="match status" value="1"/>
</dbReference>
<keyword evidence="13 19" id="KW-0727">SH2 domain</keyword>
<dbReference type="PROSITE" id="PS50001">
    <property type="entry name" value="SH2"/>
    <property type="match status" value="1"/>
</dbReference>
<dbReference type="FunFam" id="3.60.10.10:FF:000005">
    <property type="entry name" value="phosphatidylinositol 3,4,5-trisphosphate 5-phosphatase 1"/>
    <property type="match status" value="1"/>
</dbReference>
<dbReference type="GeneTree" id="ENSGT00940000156576"/>
<evidence type="ECO:0000256" key="6">
    <source>
        <dbReference type="ARBA" id="ARBA00004514"/>
    </source>
</evidence>
<evidence type="ECO:0000313" key="24">
    <source>
        <dbReference type="Proteomes" id="UP000694388"/>
    </source>
</evidence>
<evidence type="ECO:0000256" key="14">
    <source>
        <dbReference type="ARBA" id="ARBA00023136"/>
    </source>
</evidence>
<dbReference type="Pfam" id="PF00536">
    <property type="entry name" value="SAM_1"/>
    <property type="match status" value="1"/>
</dbReference>
<evidence type="ECO:0000256" key="5">
    <source>
        <dbReference type="ARBA" id="ARBA00004510"/>
    </source>
</evidence>
<feature type="region of interest" description="Disordered" evidence="20">
    <location>
        <begin position="1086"/>
        <end position="1128"/>
    </location>
</feature>
<dbReference type="InterPro" id="IPR000980">
    <property type="entry name" value="SH2"/>
</dbReference>
<dbReference type="Pfam" id="PF00017">
    <property type="entry name" value="SH2"/>
    <property type="match status" value="1"/>
</dbReference>
<dbReference type="GO" id="GO:0005829">
    <property type="term" value="C:cytosol"/>
    <property type="evidence" value="ECO:0007669"/>
    <property type="project" value="UniProtKB-SubCell"/>
</dbReference>
<evidence type="ECO:0000256" key="8">
    <source>
        <dbReference type="ARBA" id="ARBA00012981"/>
    </source>
</evidence>
<organism evidence="23 24">
    <name type="scientific">Eptatretus burgeri</name>
    <name type="common">Inshore hagfish</name>
    <dbReference type="NCBI Taxonomy" id="7764"/>
    <lineage>
        <taxon>Eukaryota</taxon>
        <taxon>Metazoa</taxon>
        <taxon>Chordata</taxon>
        <taxon>Craniata</taxon>
        <taxon>Vertebrata</taxon>
        <taxon>Cyclostomata</taxon>
        <taxon>Myxini</taxon>
        <taxon>Myxiniformes</taxon>
        <taxon>Myxinidae</taxon>
        <taxon>Eptatretinae</taxon>
        <taxon>Eptatretus</taxon>
    </lineage>
</organism>
<dbReference type="GO" id="GO:0030175">
    <property type="term" value="C:filopodium"/>
    <property type="evidence" value="ECO:0007669"/>
    <property type="project" value="UniProtKB-SubCell"/>
</dbReference>
<evidence type="ECO:0000256" key="18">
    <source>
        <dbReference type="ARBA" id="ARBA00023377"/>
    </source>
</evidence>
<feature type="region of interest" description="Disordered" evidence="20">
    <location>
        <begin position="946"/>
        <end position="1003"/>
    </location>
</feature>
<evidence type="ECO:0000256" key="10">
    <source>
        <dbReference type="ARBA" id="ARBA00022553"/>
    </source>
</evidence>
<sequence>MAWYHRDLSRVRAEELLARAAKDGSFLLRDSESVQGAYALCLLFQNHVHTYRILPDEEGNLAVQTNQGVQAVRFQTLADLVSTYQQPNQGLVTPLLFPVETEKEKDSPDDRDYSDGEDEKPPLPPRTVSSTLLPFASVTSVSETSRAIANIFLQRWLDSDCATGGGFALSVAEYLRNGLPLDVETSRGGQTTLVHLESFLTTCTRSLSSEVDKLKKQLDSLLNIFCPYEPQSPAKTAIQEGDPGISSVCTKLYVLSDQLGSTECKMLKSLKDITGVPIPNQPSAQGLGLSTPQAISAVPFTSAHRVRLIPIQSFDVKVDGSLAELTKIGKPQKMVFKVDVEGGKMAILKRPKDTPEESNVFSHKRILQLIKSQRTPSKLGILFDKEKERNQRRDFVFETPRKREAFCQLMQQMKNRHSEQGEPDLISIFIGTWNMGSSPSPRHIHSWLTSKGLGRTRDETTTSVPHDVYVLGSQENSLGEREWAEQVRCSLREITGLDFRTVASHGLWNMKLLVLVKSEHENRISHVNTSCVKTGLANTLGNKGAVGASFLFGGTSLGFVNSHLTSGNEKTSRRNQNYLDILRFLSLGDKRLNSFDITSRFTHLFWFGDLNYRLDMDVQEIIAHVSKKEFEPLLKVDQLNLEREKNKVFLRFNEEEIAFPPTYRYERGTRDSYAWQKFKTTGVRVNVPSWCDRILWKSYPETHLICSSYGCTDDIVSSDHSPVFATFEVGVTSQFVSKKVSVEESYIKFESVEAIVKTNSRTKFFLEFYSSCLEGSCKSAENDTQQSEVINFLKLGWSDLQLPTLKPMISDLEYLQDQHLLLSIKSMDGFESYGECCIALKSMIGSTSQQFETFLSHRGEETGNVRGWMKVQVPMDRLATRERLYDWISIDTEDNVISKGKQPVKVQEMGVRESQPSFITGARPTVLSTSNPCTDAVAGIKVREKERDTEWDKDRDGERWRDLSEKPSTAGAVVQPSSEDSHVYDEPVVPRTKTPNGEGAPAKNCFDNPSYFIIEGFPAPTAGSMAAIPECPSSPAWETGRKGSVRAAADGPLISPHPSVAQQHSQFFNSKSRPGLAMARVVGSESDNRPQYLHDDSISQEDCSSPNRPPPDYPPPPLPNVGRLWPGDGKSRPVVLYDRVSEVGALEEQGIGIKVLGKCHEKERKNADASWKEDEAAVENKQIKEQGGSNGSESDTQCVLGLVTDRLLSGPGVEPRRKYQAATQLSVPPAEDHSWFALQMAKSLCDGEYSFVSSDASVESSATSSHPPLHAKGRVSAQEEKCFGLRAGSSNSPSSHSERTRVRQCGTAHVRRWLSTLGLETYTNMLVENGWDDLEYLGDLTKDDLNEIGVLEPSHQRLLLDNLPNIAE</sequence>
<dbReference type="InterPro" id="IPR036860">
    <property type="entry name" value="SH2_dom_sf"/>
</dbReference>
<feature type="compositionally biased region" description="Basic and acidic residues" evidence="20">
    <location>
        <begin position="100"/>
        <end position="114"/>
    </location>
</feature>
<dbReference type="SMART" id="SM00128">
    <property type="entry name" value="IPPc"/>
    <property type="match status" value="1"/>
</dbReference>
<dbReference type="GO" id="GO:0005856">
    <property type="term" value="C:cytoskeleton"/>
    <property type="evidence" value="ECO:0007669"/>
    <property type="project" value="UniProtKB-SubCell"/>
</dbReference>
<dbReference type="Pfam" id="PF24147">
    <property type="entry name" value="C2_SHIP1-2_2nd"/>
    <property type="match status" value="1"/>
</dbReference>
<dbReference type="SUPFAM" id="SSF56219">
    <property type="entry name" value="DNase I-like"/>
    <property type="match status" value="1"/>
</dbReference>
<accession>A0A8C4R947</accession>
<dbReference type="PRINTS" id="PR00401">
    <property type="entry name" value="SH2DOMAIN"/>
</dbReference>
<dbReference type="GO" id="GO:0004445">
    <property type="term" value="F:inositol-polyphosphate 5-phosphatase activity"/>
    <property type="evidence" value="ECO:0007669"/>
    <property type="project" value="TreeGrafter"/>
</dbReference>
<dbReference type="GO" id="GO:0034485">
    <property type="term" value="F:phosphatidylinositol-3,4,5-trisphosphate 5-phosphatase activity"/>
    <property type="evidence" value="ECO:0007669"/>
    <property type="project" value="UniProtKB-EC"/>
</dbReference>
<evidence type="ECO:0000256" key="16">
    <source>
        <dbReference type="ARBA" id="ARBA00023242"/>
    </source>
</evidence>
<evidence type="ECO:0000256" key="20">
    <source>
        <dbReference type="SAM" id="MobiDB-lite"/>
    </source>
</evidence>
<keyword evidence="15" id="KW-0206">Cytoskeleton</keyword>
<dbReference type="InterPro" id="IPR013761">
    <property type="entry name" value="SAM/pointed_sf"/>
</dbReference>
<feature type="compositionally biased region" description="Pro residues" evidence="20">
    <location>
        <begin position="1107"/>
        <end position="1119"/>
    </location>
</feature>
<evidence type="ECO:0000256" key="12">
    <source>
        <dbReference type="ARBA" id="ARBA00022859"/>
    </source>
</evidence>
<name>A0A8C4R947_EPTBU</name>
<feature type="domain" description="SAM" evidence="22">
    <location>
        <begin position="1310"/>
        <end position="1368"/>
    </location>
</feature>
<comment type="subcellular location">
    <subcellularLocation>
        <location evidence="4">Cell projection</location>
        <location evidence="4">Filopodium</location>
    </subcellularLocation>
    <subcellularLocation>
        <location evidence="5">Cell projection</location>
        <location evidence="5">Lamellipodium</location>
    </subcellularLocation>
    <subcellularLocation>
        <location evidence="2">Cytoplasm</location>
        <location evidence="2">Cytoskeleton</location>
    </subcellularLocation>
    <subcellularLocation>
        <location evidence="6">Cytoplasm</location>
        <location evidence="6">Cytosol</location>
    </subcellularLocation>
    <subcellularLocation>
        <location evidence="1">Membrane</location>
        <topology evidence="1">Peripheral membrane protein</topology>
    </subcellularLocation>
    <subcellularLocation>
        <location evidence="3">Nucleus speckle</location>
    </subcellularLocation>
</comment>
<keyword evidence="11" id="KW-0378">Hydrolase</keyword>
<dbReference type="PROSITE" id="PS50105">
    <property type="entry name" value="SAM_DOMAIN"/>
    <property type="match status" value="1"/>
</dbReference>
<feature type="compositionally biased region" description="Polar residues" evidence="20">
    <location>
        <begin position="1060"/>
        <end position="1072"/>
    </location>
</feature>
<dbReference type="PANTHER" id="PTHR46051">
    <property type="entry name" value="SH2 DOMAIN-CONTAINING PROTEIN"/>
    <property type="match status" value="1"/>
</dbReference>
<evidence type="ECO:0000259" key="22">
    <source>
        <dbReference type="PROSITE" id="PS50105"/>
    </source>
</evidence>
<dbReference type="InterPro" id="IPR000300">
    <property type="entry name" value="IPPc"/>
</dbReference>
<dbReference type="CDD" id="cd10343">
    <property type="entry name" value="SH2_SHIP"/>
    <property type="match status" value="1"/>
</dbReference>
<comment type="catalytic activity">
    <reaction evidence="18">
        <text>a 1,2-diacyl-sn-glycero-3-phospho-(1D-myo-inositol-3,4,5-trisphosphate) + H2O = a 1,2-diacyl-sn-glycero-3-phospho-(1D-myo-inositol-3,4-bisphosphate) + phosphate</text>
        <dbReference type="Rhea" id="RHEA:25528"/>
        <dbReference type="ChEBI" id="CHEBI:15377"/>
        <dbReference type="ChEBI" id="CHEBI:43474"/>
        <dbReference type="ChEBI" id="CHEBI:57658"/>
        <dbReference type="ChEBI" id="CHEBI:57836"/>
        <dbReference type="EC" id="3.1.3.86"/>
    </reaction>
    <physiologicalReaction direction="left-to-right" evidence="18">
        <dbReference type="Rhea" id="RHEA:25529"/>
    </physiologicalReaction>
</comment>
<dbReference type="SUPFAM" id="SSF47769">
    <property type="entry name" value="SAM/Pointed domain"/>
    <property type="match status" value="1"/>
</dbReference>
<evidence type="ECO:0000256" key="1">
    <source>
        <dbReference type="ARBA" id="ARBA00004170"/>
    </source>
</evidence>
<dbReference type="SMART" id="SM00252">
    <property type="entry name" value="SH2"/>
    <property type="match status" value="1"/>
</dbReference>
<keyword evidence="10" id="KW-0597">Phosphoprotein</keyword>
<dbReference type="Ensembl" id="ENSEBUT00000027283.1">
    <property type="protein sequence ID" value="ENSEBUP00000026707.1"/>
    <property type="gene ID" value="ENSEBUG00000016421.1"/>
</dbReference>
<evidence type="ECO:0000259" key="21">
    <source>
        <dbReference type="PROSITE" id="PS50001"/>
    </source>
</evidence>